<keyword evidence="3" id="KW-1185">Reference proteome</keyword>
<proteinExistence type="predicted"/>
<name>A0A1C3ZTB7_9GAMM</name>
<evidence type="ECO:0000256" key="1">
    <source>
        <dbReference type="SAM" id="SignalP"/>
    </source>
</evidence>
<dbReference type="OrthoDB" id="7066781at2"/>
<dbReference type="RefSeq" id="WP_091346773.1">
    <property type="nucleotide sequence ID" value="NZ_FMAQ01000002.1"/>
</dbReference>
<gene>
    <name evidence="2" type="ORF">GA0061081_10284</name>
</gene>
<organism evidence="2 3">
    <name type="scientific">Gilliamella bombicola</name>
    <dbReference type="NCBI Taxonomy" id="1798182"/>
    <lineage>
        <taxon>Bacteria</taxon>
        <taxon>Pseudomonadati</taxon>
        <taxon>Pseudomonadota</taxon>
        <taxon>Gammaproteobacteria</taxon>
        <taxon>Orbales</taxon>
        <taxon>Orbaceae</taxon>
        <taxon>Gilliamella</taxon>
    </lineage>
</organism>
<protein>
    <submittedName>
        <fullName evidence="2">Uncharacterized protein</fullName>
    </submittedName>
</protein>
<reference evidence="3" key="1">
    <citation type="submission" date="2016-08" db="EMBL/GenBank/DDBJ databases">
        <authorList>
            <person name="Varghese N."/>
            <person name="Submissions Spin"/>
        </authorList>
    </citation>
    <scope>NUCLEOTIDE SEQUENCE [LARGE SCALE GENOMIC DNA]</scope>
    <source>
        <strain evidence="3">R-53248</strain>
    </source>
</reference>
<feature type="signal peptide" evidence="1">
    <location>
        <begin position="1"/>
        <end position="22"/>
    </location>
</feature>
<dbReference type="Proteomes" id="UP000199670">
    <property type="component" value="Unassembled WGS sequence"/>
</dbReference>
<feature type="chain" id="PRO_5008688338" evidence="1">
    <location>
        <begin position="23"/>
        <end position="80"/>
    </location>
</feature>
<sequence length="80" mass="8744">MKKRIKLAALVSAFFMISSAYSAELPPSANITKAFADSAKRSILGEGGTFPVKVEAGYEVTNIFYNLNNVVFEYNMPTDS</sequence>
<accession>A0A1C3ZTB7</accession>
<dbReference type="STRING" id="1798182.GA0061081_10284"/>
<dbReference type="AlphaFoldDB" id="A0A1C3ZTB7"/>
<dbReference type="EMBL" id="FMAQ01000002">
    <property type="protein sequence ID" value="SCB85619.1"/>
    <property type="molecule type" value="Genomic_DNA"/>
</dbReference>
<keyword evidence="1" id="KW-0732">Signal</keyword>
<evidence type="ECO:0000313" key="3">
    <source>
        <dbReference type="Proteomes" id="UP000199670"/>
    </source>
</evidence>
<evidence type="ECO:0000313" key="2">
    <source>
        <dbReference type="EMBL" id="SCB85619.1"/>
    </source>
</evidence>